<dbReference type="GO" id="GO:0015459">
    <property type="term" value="F:potassium channel regulator activity"/>
    <property type="evidence" value="ECO:0007669"/>
    <property type="project" value="TreeGrafter"/>
</dbReference>
<evidence type="ECO:0000256" key="11">
    <source>
        <dbReference type="SAM" id="MobiDB-lite"/>
    </source>
</evidence>
<dbReference type="PANTHER" id="PTHR43150:SF3">
    <property type="entry name" value="VOLTAGE-GATED POTASSIUM CHANNEL SUBUNIT BETA-3"/>
    <property type="match status" value="1"/>
</dbReference>
<keyword evidence="14" id="KW-1185">Reference proteome</keyword>
<dbReference type="GO" id="GO:1901379">
    <property type="term" value="P:regulation of potassium ion transmembrane transport"/>
    <property type="evidence" value="ECO:0007669"/>
    <property type="project" value="TreeGrafter"/>
</dbReference>
<keyword evidence="9" id="KW-0560">Oxidoreductase</keyword>
<dbReference type="InterPro" id="IPR005402">
    <property type="entry name" value="K_chnl_volt-dep_bsu_KCNAB3"/>
</dbReference>
<proteinExistence type="inferred from homology"/>
<feature type="region of interest" description="Disordered" evidence="11">
    <location>
        <begin position="64"/>
        <end position="103"/>
    </location>
</feature>
<dbReference type="GO" id="GO:0016491">
    <property type="term" value="F:oxidoreductase activity"/>
    <property type="evidence" value="ECO:0007669"/>
    <property type="project" value="UniProtKB-KW"/>
</dbReference>
<dbReference type="FunFam" id="3.20.20.100:FF:000001">
    <property type="entry name" value="voltage-gated potassium channel subunit beta-2 isoform X2"/>
    <property type="match status" value="1"/>
</dbReference>
<dbReference type="InterPro" id="IPR023210">
    <property type="entry name" value="NADP_OxRdtase_dom"/>
</dbReference>
<dbReference type="EMBL" id="CAJHUB010000769">
    <property type="protein sequence ID" value="CAD7689735.1"/>
    <property type="molecule type" value="Genomic_DNA"/>
</dbReference>
<protein>
    <submittedName>
        <fullName evidence="13">(raccoon dog) hypothetical protein</fullName>
    </submittedName>
</protein>
<dbReference type="PANTHER" id="PTHR43150">
    <property type="entry name" value="HYPERKINETIC, ISOFORM M"/>
    <property type="match status" value="1"/>
</dbReference>
<evidence type="ECO:0000256" key="6">
    <source>
        <dbReference type="ARBA" id="ARBA00022538"/>
    </source>
</evidence>
<keyword evidence="8" id="KW-0630">Potassium</keyword>
<dbReference type="PRINTS" id="PR01577">
    <property type="entry name" value="KCNABCHANNEL"/>
</dbReference>
<dbReference type="PRINTS" id="PR01580">
    <property type="entry name" value="KCNAB3CHANEL"/>
</dbReference>
<feature type="compositionally biased region" description="Low complexity" evidence="11">
    <location>
        <begin position="80"/>
        <end position="103"/>
    </location>
</feature>
<evidence type="ECO:0000313" key="14">
    <source>
        <dbReference type="Proteomes" id="UP000645828"/>
    </source>
</evidence>
<reference evidence="13" key="1">
    <citation type="submission" date="2020-12" db="EMBL/GenBank/DDBJ databases">
        <authorList>
            <consortium name="Molecular Ecology Group"/>
        </authorList>
    </citation>
    <scope>NUCLEOTIDE SEQUENCE</scope>
    <source>
        <strain evidence="13">TBG_1078</strain>
    </source>
</reference>
<evidence type="ECO:0000256" key="5">
    <source>
        <dbReference type="ARBA" id="ARBA00022490"/>
    </source>
</evidence>
<dbReference type="AlphaFoldDB" id="A0A811ZM18"/>
<evidence type="ECO:0000256" key="3">
    <source>
        <dbReference type="ARBA" id="ARBA00006515"/>
    </source>
</evidence>
<evidence type="ECO:0000256" key="10">
    <source>
        <dbReference type="ARBA" id="ARBA00023065"/>
    </source>
</evidence>
<dbReference type="NCBIfam" id="TIGR01293">
    <property type="entry name" value="Kv_beta"/>
    <property type="match status" value="1"/>
</dbReference>
<organism evidence="13 14">
    <name type="scientific">Nyctereutes procyonoides</name>
    <name type="common">Raccoon dog</name>
    <name type="synonym">Canis procyonoides</name>
    <dbReference type="NCBI Taxonomy" id="34880"/>
    <lineage>
        <taxon>Eukaryota</taxon>
        <taxon>Metazoa</taxon>
        <taxon>Chordata</taxon>
        <taxon>Craniata</taxon>
        <taxon>Vertebrata</taxon>
        <taxon>Euteleostomi</taxon>
        <taxon>Mammalia</taxon>
        <taxon>Eutheria</taxon>
        <taxon>Laurasiatheria</taxon>
        <taxon>Carnivora</taxon>
        <taxon>Caniformia</taxon>
        <taxon>Canidae</taxon>
        <taxon>Nyctereutes</taxon>
    </lineage>
</organism>
<dbReference type="GO" id="GO:0005249">
    <property type="term" value="F:voltage-gated potassium channel activity"/>
    <property type="evidence" value="ECO:0007669"/>
    <property type="project" value="InterPro"/>
</dbReference>
<evidence type="ECO:0000256" key="7">
    <source>
        <dbReference type="ARBA" id="ARBA00022857"/>
    </source>
</evidence>
<name>A0A811ZM18_NYCPR</name>
<sequence length="442" mass="48547">MLIIWAGCRRAGSLAVPLRSGQRWHLSSTTAPRPRVPILRGPPSTFTFTYFPVLSPRARDPVSEYLHSCRPPRSSPPAANPATSSSPPPRARSCPAAPAASRSALPLSRGLRHYTPRRPNLGKSGLRVSCLGLGTWVTFGSQISDETAEDVLTVAYEHGVNLFDTAEVYAAGKAERTLGNILKSKGWRRSSYVITTKIFWGGQAETERGLSRKHIIEGLQGSLDRLQLGYVDIVFTNRSDPSSPMEEIVRAMTYVINQGLALYWGTSRWGAAEIMEAYSMARQFNLIPPVCEQAEHHLFQREKVEMQLPELYHKIGVGSVTWSPLSCGLITSKYDGRVPDTCRATIKGYQWLKDKVQSEGGKKQQAKVLDLLPIAHQLGCTVAQLAIAWCLRSEGVSSVLLGVSSAEQLLEHLGALQVLSQLTPQTVMEIDGLLGNKPHTKK</sequence>
<comment type="subcellular location">
    <subcellularLocation>
        <location evidence="1">Cell membrane</location>
        <topology evidence="1">Peripheral membrane protein</topology>
        <orientation evidence="1">Cytoplasmic side</orientation>
    </subcellularLocation>
    <subcellularLocation>
        <location evidence="2">Cytoplasm</location>
    </subcellularLocation>
</comment>
<keyword evidence="4" id="KW-0813">Transport</keyword>
<dbReference type="InterPro" id="IPR005399">
    <property type="entry name" value="K_chnl_volt-dep_bsu_KCNAB-rel"/>
</dbReference>
<dbReference type="GO" id="GO:0005737">
    <property type="term" value="C:cytoplasm"/>
    <property type="evidence" value="ECO:0007669"/>
    <property type="project" value="UniProtKB-SubCell"/>
</dbReference>
<dbReference type="GO" id="GO:0044325">
    <property type="term" value="F:transmembrane transporter binding"/>
    <property type="evidence" value="ECO:0007669"/>
    <property type="project" value="TreeGrafter"/>
</dbReference>
<evidence type="ECO:0000313" key="13">
    <source>
        <dbReference type="EMBL" id="CAD7689735.1"/>
    </source>
</evidence>
<dbReference type="InterPro" id="IPR036812">
    <property type="entry name" value="NAD(P)_OxRdtase_dom_sf"/>
</dbReference>
<comment type="similarity">
    <text evidence="3">Belongs to the shaker potassium channel beta subunit family.</text>
</comment>
<keyword evidence="6" id="KW-0633">Potassium transport</keyword>
<dbReference type="SUPFAM" id="SSF51430">
    <property type="entry name" value="NAD(P)-linked oxidoreductase"/>
    <property type="match status" value="1"/>
</dbReference>
<evidence type="ECO:0000259" key="12">
    <source>
        <dbReference type="Pfam" id="PF00248"/>
    </source>
</evidence>
<dbReference type="Pfam" id="PF00248">
    <property type="entry name" value="Aldo_ket_red"/>
    <property type="match status" value="1"/>
</dbReference>
<dbReference type="CDD" id="cd19160">
    <property type="entry name" value="AKR_KCAB3B_AKR6A9-like"/>
    <property type="match status" value="1"/>
</dbReference>
<evidence type="ECO:0000256" key="8">
    <source>
        <dbReference type="ARBA" id="ARBA00022958"/>
    </source>
</evidence>
<feature type="domain" description="NADP-dependent oxidoreductase" evidence="12">
    <location>
        <begin position="131"/>
        <end position="433"/>
    </location>
</feature>
<comment type="caution">
    <text evidence="13">The sequence shown here is derived from an EMBL/GenBank/DDBJ whole genome shotgun (WGS) entry which is preliminary data.</text>
</comment>
<evidence type="ECO:0000256" key="1">
    <source>
        <dbReference type="ARBA" id="ARBA00004413"/>
    </source>
</evidence>
<accession>A0A811ZM18</accession>
<keyword evidence="7" id="KW-0521">NADP</keyword>
<gene>
    <name evidence="13" type="ORF">NYPRO_LOCUS22529</name>
</gene>
<evidence type="ECO:0000256" key="9">
    <source>
        <dbReference type="ARBA" id="ARBA00023002"/>
    </source>
</evidence>
<keyword evidence="10" id="KW-0406">Ion transport</keyword>
<dbReference type="InterPro" id="IPR005983">
    <property type="entry name" value="K_chnl_volt-dep_bsu_KCNAB"/>
</dbReference>
<evidence type="ECO:0000256" key="4">
    <source>
        <dbReference type="ARBA" id="ARBA00022448"/>
    </source>
</evidence>
<dbReference type="Gene3D" id="3.20.20.100">
    <property type="entry name" value="NADP-dependent oxidoreductase domain"/>
    <property type="match status" value="1"/>
</dbReference>
<evidence type="ECO:0000256" key="2">
    <source>
        <dbReference type="ARBA" id="ARBA00004496"/>
    </source>
</evidence>
<dbReference type="Proteomes" id="UP000645828">
    <property type="component" value="Unassembled WGS sequence"/>
</dbReference>
<dbReference type="GO" id="GO:0008076">
    <property type="term" value="C:voltage-gated potassium channel complex"/>
    <property type="evidence" value="ECO:0007669"/>
    <property type="project" value="TreeGrafter"/>
</dbReference>
<keyword evidence="5" id="KW-0963">Cytoplasm</keyword>